<dbReference type="Proteomes" id="UP000177263">
    <property type="component" value="Unassembled WGS sequence"/>
</dbReference>
<reference evidence="3 4" key="1">
    <citation type="journal article" date="2016" name="Nat. Commun.">
        <title>Thousands of microbial genomes shed light on interconnected biogeochemical processes in an aquifer system.</title>
        <authorList>
            <person name="Anantharaman K."/>
            <person name="Brown C.T."/>
            <person name="Hug L.A."/>
            <person name="Sharon I."/>
            <person name="Castelle C.J."/>
            <person name="Probst A.J."/>
            <person name="Thomas B.C."/>
            <person name="Singh A."/>
            <person name="Wilkins M.J."/>
            <person name="Karaoz U."/>
            <person name="Brodie E.L."/>
            <person name="Williams K.H."/>
            <person name="Hubbard S.S."/>
            <person name="Banfield J.F."/>
        </authorList>
    </citation>
    <scope>NUCLEOTIDE SEQUENCE [LARGE SCALE GENOMIC DNA]</scope>
</reference>
<dbReference type="GO" id="GO:0006508">
    <property type="term" value="P:proteolysis"/>
    <property type="evidence" value="ECO:0007669"/>
    <property type="project" value="InterPro"/>
</dbReference>
<dbReference type="EMBL" id="MGGM01000010">
    <property type="protein sequence ID" value="OGM29654.1"/>
    <property type="molecule type" value="Genomic_DNA"/>
</dbReference>
<evidence type="ECO:0000259" key="2">
    <source>
        <dbReference type="Pfam" id="PF00326"/>
    </source>
</evidence>
<gene>
    <name evidence="3" type="ORF">A2801_00590</name>
</gene>
<dbReference type="Pfam" id="PF00326">
    <property type="entry name" value="Peptidase_S9"/>
    <property type="match status" value="1"/>
</dbReference>
<dbReference type="InterPro" id="IPR029058">
    <property type="entry name" value="AB_hydrolase_fold"/>
</dbReference>
<dbReference type="STRING" id="1802500.A2801_00590"/>
<evidence type="ECO:0000313" key="4">
    <source>
        <dbReference type="Proteomes" id="UP000177263"/>
    </source>
</evidence>
<keyword evidence="1" id="KW-0378">Hydrolase</keyword>
<dbReference type="AlphaFoldDB" id="A0A1F7YQN9"/>
<dbReference type="Gene3D" id="3.40.50.1820">
    <property type="entry name" value="alpha/beta hydrolase"/>
    <property type="match status" value="1"/>
</dbReference>
<dbReference type="SUPFAM" id="SSF53474">
    <property type="entry name" value="alpha/beta-Hydrolases"/>
    <property type="match status" value="1"/>
</dbReference>
<dbReference type="GO" id="GO:0052689">
    <property type="term" value="F:carboxylic ester hydrolase activity"/>
    <property type="evidence" value="ECO:0007669"/>
    <property type="project" value="UniProtKB-ARBA"/>
</dbReference>
<evidence type="ECO:0000256" key="1">
    <source>
        <dbReference type="ARBA" id="ARBA00022801"/>
    </source>
</evidence>
<name>A0A1F7YQN9_9BACT</name>
<dbReference type="GO" id="GO:0008236">
    <property type="term" value="F:serine-type peptidase activity"/>
    <property type="evidence" value="ECO:0007669"/>
    <property type="project" value="InterPro"/>
</dbReference>
<protein>
    <recommendedName>
        <fullName evidence="2">Peptidase S9 prolyl oligopeptidase catalytic domain-containing protein</fullName>
    </recommendedName>
</protein>
<sequence>MKTVIIVVVSILVSALTAFGVVTLFFRNGGQLDQVLSVEATPVPTPLARYSINRLSTARVQEGVINVGEMLSEEETFTSYTFEHTFKPDLEGDEKKVTGMINVPKTGQLFPAVVMVRGYVDQKIYETGMGTKNASYFFADKGFITIAPDFLGYGGSSSESSNIFETRFQTYTTMMSVLRSLSSLPQWDREHVFIWAHSNGGQVALTTLVITGRNYPTTLWAPVTKPFPYSVLYYTDESIDDGKFIRSELSDFESIYDVNDFSFRNYLEKITAPIQLHQGTADDAIPVSWSEDFIQNMESVDKSVKYFSYPGADHNMRPVWDNVIARDLEFFQSFLGTTEKN</sequence>
<proteinExistence type="predicted"/>
<comment type="caution">
    <text evidence="3">The sequence shown here is derived from an EMBL/GenBank/DDBJ whole genome shotgun (WGS) entry which is preliminary data.</text>
</comment>
<evidence type="ECO:0000313" key="3">
    <source>
        <dbReference type="EMBL" id="OGM29654.1"/>
    </source>
</evidence>
<dbReference type="InterPro" id="IPR001375">
    <property type="entry name" value="Peptidase_S9_cat"/>
</dbReference>
<feature type="domain" description="Peptidase S9 prolyl oligopeptidase catalytic" evidence="2">
    <location>
        <begin position="134"/>
        <end position="335"/>
    </location>
</feature>
<dbReference type="PANTHER" id="PTHR22946:SF9">
    <property type="entry name" value="POLYKETIDE TRANSFERASE AF380"/>
    <property type="match status" value="1"/>
</dbReference>
<dbReference type="PANTHER" id="PTHR22946">
    <property type="entry name" value="DIENELACTONE HYDROLASE DOMAIN-CONTAINING PROTEIN-RELATED"/>
    <property type="match status" value="1"/>
</dbReference>
<organism evidence="3 4">
    <name type="scientific">Candidatus Woesebacteria bacterium RIFCSPHIGHO2_01_FULL_41_10</name>
    <dbReference type="NCBI Taxonomy" id="1802500"/>
    <lineage>
        <taxon>Bacteria</taxon>
        <taxon>Candidatus Woeseibacteriota</taxon>
    </lineage>
</organism>
<accession>A0A1F7YQN9</accession>
<dbReference type="InterPro" id="IPR050261">
    <property type="entry name" value="FrsA_esterase"/>
</dbReference>